<evidence type="ECO:0000313" key="6">
    <source>
        <dbReference type="Proteomes" id="UP001071478"/>
    </source>
</evidence>
<dbReference type="PANTHER" id="PTHR42852:SF13">
    <property type="entry name" value="PROTEIN DIPZ"/>
    <property type="match status" value="1"/>
</dbReference>
<accession>A0A9Q4C8J6</accession>
<reference evidence="5" key="1">
    <citation type="submission" date="2022-11" db="EMBL/GenBank/DDBJ databases">
        <title>Corynebacterium sp. isolated from Penguins.</title>
        <authorList>
            <person name="Sedlar K."/>
            <person name="Svec P."/>
        </authorList>
    </citation>
    <scope>NUCLEOTIDE SEQUENCE</scope>
    <source>
        <strain evidence="4">P7003</strain>
        <strain evidence="5">P7374</strain>
    </source>
</reference>
<comment type="caution">
    <text evidence="5">The sequence shown here is derived from an EMBL/GenBank/DDBJ whole genome shotgun (WGS) entry which is preliminary data.</text>
</comment>
<dbReference type="SUPFAM" id="SSF52833">
    <property type="entry name" value="Thioredoxin-like"/>
    <property type="match status" value="1"/>
</dbReference>
<feature type="transmembrane region" description="Helical" evidence="2">
    <location>
        <begin position="7"/>
        <end position="27"/>
    </location>
</feature>
<evidence type="ECO:0000313" key="4">
    <source>
        <dbReference type="EMBL" id="MCX7445274.1"/>
    </source>
</evidence>
<evidence type="ECO:0000256" key="1">
    <source>
        <dbReference type="SAM" id="MobiDB-lite"/>
    </source>
</evidence>
<feature type="region of interest" description="Disordered" evidence="1">
    <location>
        <begin position="29"/>
        <end position="67"/>
    </location>
</feature>
<keyword evidence="2" id="KW-0472">Membrane</keyword>
<proteinExistence type="predicted"/>
<dbReference type="InterPro" id="IPR036249">
    <property type="entry name" value="Thioredoxin-like_sf"/>
</dbReference>
<evidence type="ECO:0000256" key="2">
    <source>
        <dbReference type="SAM" id="Phobius"/>
    </source>
</evidence>
<dbReference type="GO" id="GO:0016209">
    <property type="term" value="F:antioxidant activity"/>
    <property type="evidence" value="ECO:0007669"/>
    <property type="project" value="InterPro"/>
</dbReference>
<dbReference type="GO" id="GO:0016491">
    <property type="term" value="F:oxidoreductase activity"/>
    <property type="evidence" value="ECO:0007669"/>
    <property type="project" value="InterPro"/>
</dbReference>
<dbReference type="Proteomes" id="UP001081709">
    <property type="component" value="Unassembled WGS sequence"/>
</dbReference>
<dbReference type="RefSeq" id="WP_248086293.1">
    <property type="nucleotide sequence ID" value="NZ_JALNJA010000002.1"/>
</dbReference>
<dbReference type="Gene3D" id="3.40.30.10">
    <property type="entry name" value="Glutaredoxin"/>
    <property type="match status" value="1"/>
</dbReference>
<dbReference type="InterPro" id="IPR017937">
    <property type="entry name" value="Thioredoxin_CS"/>
</dbReference>
<dbReference type="PROSITE" id="PS00194">
    <property type="entry name" value="THIOREDOXIN_1"/>
    <property type="match status" value="1"/>
</dbReference>
<dbReference type="InterPro" id="IPR050553">
    <property type="entry name" value="Thioredoxin_ResA/DsbE_sf"/>
</dbReference>
<dbReference type="AlphaFoldDB" id="A0A9Q4C8J6"/>
<keyword evidence="2" id="KW-1133">Transmembrane helix</keyword>
<evidence type="ECO:0000259" key="3">
    <source>
        <dbReference type="PROSITE" id="PS51352"/>
    </source>
</evidence>
<evidence type="ECO:0000313" key="5">
    <source>
        <dbReference type="EMBL" id="MCX7468301.1"/>
    </source>
</evidence>
<evidence type="ECO:0000313" key="7">
    <source>
        <dbReference type="Proteomes" id="UP001081709"/>
    </source>
</evidence>
<dbReference type="PANTHER" id="PTHR42852">
    <property type="entry name" value="THIOL:DISULFIDE INTERCHANGE PROTEIN DSBE"/>
    <property type="match status" value="1"/>
</dbReference>
<keyword evidence="2" id="KW-0812">Transmembrane</keyword>
<dbReference type="EMBL" id="JAPMKU010000002">
    <property type="protein sequence ID" value="MCX7468301.1"/>
    <property type="molecule type" value="Genomic_DNA"/>
</dbReference>
<dbReference type="InterPro" id="IPR013766">
    <property type="entry name" value="Thioredoxin_domain"/>
</dbReference>
<keyword evidence="7" id="KW-1185">Reference proteome</keyword>
<dbReference type="InterPro" id="IPR000866">
    <property type="entry name" value="AhpC/TSA"/>
</dbReference>
<protein>
    <submittedName>
        <fullName evidence="5">Redoxin domain-containing protein</fullName>
    </submittedName>
</protein>
<dbReference type="Pfam" id="PF00578">
    <property type="entry name" value="AhpC-TSA"/>
    <property type="match status" value="1"/>
</dbReference>
<dbReference type="CDD" id="cd02966">
    <property type="entry name" value="TlpA_like_family"/>
    <property type="match status" value="1"/>
</dbReference>
<organism evidence="5 6">
    <name type="scientific">Corynebacterium pygosceleis</name>
    <dbReference type="NCBI Taxonomy" id="2800406"/>
    <lineage>
        <taxon>Bacteria</taxon>
        <taxon>Bacillati</taxon>
        <taxon>Actinomycetota</taxon>
        <taxon>Actinomycetes</taxon>
        <taxon>Mycobacteriales</taxon>
        <taxon>Corynebacteriaceae</taxon>
        <taxon>Corynebacterium</taxon>
    </lineage>
</organism>
<sequence>MSRRTGWGIVAAIVLTALVILAVPAMLRTVNGPTPTDTPRAPETQGARGTPTQRPVDPGALDGRPSCPGPTVAGVELDCLGDTAPAPTEDRPTIAVVWAWWCAPCREEMPLFETFAGQHPDYTVVAVHADTAEAAGIDKLEEWGIELPSYTDPHGTFAGTLGLPGVVPVTVVTDAAGEIRGTFPRTFTSVEEIDEAVEGALS</sequence>
<name>A0A9Q4C8J6_9CORY</name>
<feature type="domain" description="Thioredoxin" evidence="3">
    <location>
        <begin position="58"/>
        <end position="202"/>
    </location>
</feature>
<gene>
    <name evidence="4" type="ORF">OS125_08475</name>
    <name evidence="5" type="ORF">OS129_05325</name>
</gene>
<dbReference type="EMBL" id="JAPMKV010000004">
    <property type="protein sequence ID" value="MCX7445274.1"/>
    <property type="molecule type" value="Genomic_DNA"/>
</dbReference>
<dbReference type="PROSITE" id="PS51352">
    <property type="entry name" value="THIOREDOXIN_2"/>
    <property type="match status" value="1"/>
</dbReference>
<dbReference type="Proteomes" id="UP001071478">
    <property type="component" value="Unassembled WGS sequence"/>
</dbReference>